<dbReference type="GO" id="GO:0008270">
    <property type="term" value="F:zinc ion binding"/>
    <property type="evidence" value="ECO:0007669"/>
    <property type="project" value="InterPro"/>
</dbReference>
<dbReference type="Gene3D" id="3.40.390.10">
    <property type="entry name" value="Collagenase (Catalytic Domain)"/>
    <property type="match status" value="1"/>
</dbReference>
<comment type="caution">
    <text evidence="6">The sequence shown here is derived from an EMBL/GenBank/DDBJ whole genome shotgun (WGS) entry which is preliminary data.</text>
</comment>
<keyword evidence="2" id="KW-0479">Metal-binding</keyword>
<proteinExistence type="predicted"/>
<keyword evidence="3" id="KW-0378">Hydrolase</keyword>
<dbReference type="STRING" id="1618342.UY40_C0001G0008"/>
<gene>
    <name evidence="6" type="ORF">UY40_C0001G0008</name>
</gene>
<evidence type="ECO:0000259" key="5">
    <source>
        <dbReference type="Pfam" id="PF00413"/>
    </source>
</evidence>
<dbReference type="InterPro" id="IPR021190">
    <property type="entry name" value="Pept_M10A"/>
</dbReference>
<reference evidence="6 7" key="1">
    <citation type="journal article" date="2015" name="Nature">
        <title>rRNA introns, odd ribosomes, and small enigmatic genomes across a large radiation of phyla.</title>
        <authorList>
            <person name="Brown C.T."/>
            <person name="Hug L.A."/>
            <person name="Thomas B.C."/>
            <person name="Sharon I."/>
            <person name="Castelle C.J."/>
            <person name="Singh A."/>
            <person name="Wilkins M.J."/>
            <person name="Williams K.H."/>
            <person name="Banfield J.F."/>
        </authorList>
    </citation>
    <scope>NUCLEOTIDE SEQUENCE [LARGE SCALE GENOMIC DNA]</scope>
</reference>
<feature type="domain" description="Peptidase M10 metallopeptidase" evidence="5">
    <location>
        <begin position="131"/>
        <end position="202"/>
    </location>
</feature>
<evidence type="ECO:0000313" key="6">
    <source>
        <dbReference type="EMBL" id="KKW06230.1"/>
    </source>
</evidence>
<accession>A0A0G1VJ37</accession>
<dbReference type="EMBL" id="LCPW01000001">
    <property type="protein sequence ID" value="KKW06230.1"/>
    <property type="molecule type" value="Genomic_DNA"/>
</dbReference>
<keyword evidence="1" id="KW-0645">Protease</keyword>
<evidence type="ECO:0000256" key="1">
    <source>
        <dbReference type="ARBA" id="ARBA00022670"/>
    </source>
</evidence>
<evidence type="ECO:0000256" key="4">
    <source>
        <dbReference type="ARBA" id="ARBA00022833"/>
    </source>
</evidence>
<dbReference type="PRINTS" id="PR00138">
    <property type="entry name" value="MATRIXIN"/>
</dbReference>
<dbReference type="InterPro" id="IPR024079">
    <property type="entry name" value="MetalloPept_cat_dom_sf"/>
</dbReference>
<dbReference type="AlphaFoldDB" id="A0A0G1VJ37"/>
<dbReference type="SUPFAM" id="SSF55486">
    <property type="entry name" value="Metalloproteases ('zincins'), catalytic domain"/>
    <property type="match status" value="1"/>
</dbReference>
<dbReference type="Pfam" id="PF00413">
    <property type="entry name" value="Peptidase_M10"/>
    <property type="match status" value="1"/>
</dbReference>
<protein>
    <recommendedName>
        <fullName evidence="5">Peptidase M10 metallopeptidase domain-containing protein</fullName>
    </recommendedName>
</protein>
<evidence type="ECO:0000256" key="2">
    <source>
        <dbReference type="ARBA" id="ARBA00022723"/>
    </source>
</evidence>
<sequence length="204" mass="22087">MIKVRIFAVLSFVAVLGVAWIALDPYPVLAAAFMPAEECFDLILQGEAPLLPGMTFSSPSEELLVAANKAIATWAVYTGPIFGEGEVDPNSASEHDGINSITIGQVEPGYAAWTYVWVKTYADGSKKVVEWDVVLNAESTWGDAYENSFVTDLQGILTHELGHALGLGHPKGTCLLNTMVDTYSNSYRYLGEGDIAGIEFLYNN</sequence>
<name>A0A0G1VJ37_9BACT</name>
<evidence type="ECO:0000256" key="3">
    <source>
        <dbReference type="ARBA" id="ARBA00022801"/>
    </source>
</evidence>
<organism evidence="6 7">
    <name type="scientific">candidate division CPR1 bacterium GW2011_GWC1_49_13</name>
    <dbReference type="NCBI Taxonomy" id="1618342"/>
    <lineage>
        <taxon>Bacteria</taxon>
        <taxon>candidate division CPR1</taxon>
    </lineage>
</organism>
<dbReference type="GO" id="GO:0031012">
    <property type="term" value="C:extracellular matrix"/>
    <property type="evidence" value="ECO:0007669"/>
    <property type="project" value="InterPro"/>
</dbReference>
<evidence type="ECO:0000313" key="7">
    <source>
        <dbReference type="Proteomes" id="UP000034119"/>
    </source>
</evidence>
<keyword evidence="4" id="KW-0862">Zinc</keyword>
<dbReference type="GO" id="GO:0006508">
    <property type="term" value="P:proteolysis"/>
    <property type="evidence" value="ECO:0007669"/>
    <property type="project" value="UniProtKB-KW"/>
</dbReference>
<dbReference type="GO" id="GO:0004222">
    <property type="term" value="F:metalloendopeptidase activity"/>
    <property type="evidence" value="ECO:0007669"/>
    <property type="project" value="InterPro"/>
</dbReference>
<dbReference type="InterPro" id="IPR001818">
    <property type="entry name" value="Pept_M10_metallopeptidase"/>
</dbReference>
<dbReference type="Proteomes" id="UP000034119">
    <property type="component" value="Unassembled WGS sequence"/>
</dbReference>